<evidence type="ECO:0000256" key="1">
    <source>
        <dbReference type="SAM" id="Coils"/>
    </source>
</evidence>
<evidence type="ECO:0000313" key="2">
    <source>
        <dbReference type="EMBL" id="PLR79999.1"/>
    </source>
</evidence>
<dbReference type="EMBL" id="PGVA01000065">
    <property type="protein sequence ID" value="PLR79999.1"/>
    <property type="molecule type" value="Genomic_DNA"/>
</dbReference>
<proteinExistence type="predicted"/>
<accession>A0A2N5GGW7</accession>
<protein>
    <submittedName>
        <fullName evidence="2">Uncharacterized protein</fullName>
    </submittedName>
</protein>
<feature type="coiled-coil region" evidence="1">
    <location>
        <begin position="927"/>
        <end position="968"/>
    </location>
</feature>
<evidence type="ECO:0000313" key="5">
    <source>
        <dbReference type="Proteomes" id="UP000235114"/>
    </source>
</evidence>
<feature type="coiled-coil region" evidence="1">
    <location>
        <begin position="732"/>
        <end position="759"/>
    </location>
</feature>
<name>A0A2N5GGW7_9BACI</name>
<dbReference type="Proteomes" id="UP000235114">
    <property type="component" value="Unassembled WGS sequence"/>
</dbReference>
<evidence type="ECO:0000313" key="4">
    <source>
        <dbReference type="Proteomes" id="UP000234951"/>
    </source>
</evidence>
<dbReference type="EMBL" id="PGVD01000068">
    <property type="protein sequence ID" value="PLR91116.1"/>
    <property type="molecule type" value="Genomic_DNA"/>
</dbReference>
<feature type="coiled-coil region" evidence="1">
    <location>
        <begin position="323"/>
        <end position="364"/>
    </location>
</feature>
<comment type="caution">
    <text evidence="2">The sequence shown here is derived from an EMBL/GenBank/DDBJ whole genome shotgun (WGS) entry which is preliminary data.</text>
</comment>
<reference evidence="3 5" key="2">
    <citation type="submission" date="2017-12" db="EMBL/GenBank/DDBJ databases">
        <title>Comparative Functional Genomics of Dry Heat Resistant strains isolated from the Viking Spacecraft.</title>
        <authorList>
            <person name="Seuylemezian A."/>
            <person name="Cooper K."/>
            <person name="Vaishampayan P."/>
        </authorList>
    </citation>
    <scope>NUCLEOTIDE SEQUENCE [LARGE SCALE GENOMIC DNA]</scope>
    <source>
        <strain evidence="3 5">ATCC 29669</strain>
    </source>
</reference>
<sequence>MPRLTKVRMTNIQLDEGKKIISNSLWEPNAKDALFILENGGGKTSFIQLVTQTIHPNSNLSKRLLKEVVYKGTTGHIMTEWKLDGENLPYEYLCLGFTFMNGETKTEELNYFTYLFTYNTGDTFNINTLPTIENGKVTRLTAYRKFLRQHDIRLFDVNRDYKKELKRFHLLEEEWKMIQKINGDEGGVDNYFKTASSTYDLLVKLLVPEVENTIFDSEEKKKEIQTYFKEYSKNLLSIPDMKRDLEDFQRIKNCAEDMVKAVEDFQVKKKSFMETQKHVVTLKKSIEFQIADKKEKIDTLIEDIKKNQSLMNEADWKIDSYKSHTLKRQIEEKETELAGVENEVKMKTEQLEQANYLLRQLQAKKEYVDYLDIHQKVLQLTEDLSALAASEPELEKRRNESKTLLTEALNFLIEERQFALEEQNKNIKYTEQEITIKEEEGKRLGKEKQDVFSELKDANNHLSNYKKDKQTLIDELGEEAGIHPSLVLNSLDEQQKQSSATILKKEEKSKLNEQDIAEKRNLVTSQSVIVESKNNEITSLKAEQETFEKEKCNLLSLLSDDGKNTENIYGDMEEFLRYYEYSRVDAEQKIDVFKQNIHDLTKKLNLWESHDFFVPDETLLKVQQHLEHKGVITMLGSEWLSEIPSEEMKKKYLNSYPLLPYTFLVEESKLSEAKKAMNTLNNELLNVPLLFYVKSKLQLQTEAAVAKTNELFPLFNELYLYHQLDVQWFASKAKIQEIIDGLKRELSQNKEQLTLAKSTFDIFNKILTAMETFRTRYPSTFLASNMENIEKLLDEIKDIHQLINDTNEDIRILENGNKLINEFTSGEKVKMVTRSSQMRQLQTFMELYPNPEALVEKVQHLKEQHDQCETKINLCEEELIQLRGKLDKQKDKKRDIDSVMSGLDKERKQYQLDKHLEPSDSYTNGEKDEYIARFNAAQKEYANKEQAKNLLEQTLFDKNKELDKSERKINDIGFTLEEVKGFYSEEINLEEIISKQKETVGTLSISVKGIEIEKGKVEENLKGKTEQLISVKKEIEDKYEKEVFLYDEWQHEEEFQRFKQSKEQLGEANKELGYKKTLLENTVIDAEKAMVYLQIEHLPLYIERFGLIPEEEIIAKSKTYAKNAQTHSNEYSTKLQKLEESKKGVYKSFETYLNNIQESSNPKTEQFANGLSKLKTSNKLFDFEFILESFNRIFDTINAFEEDLNRKITECEKDKVKLVDLCFQRVESIYKNVTEIPKFSKVEVFGHELQLIKMRWDRFDDETTHGNLHYHVQTILETLQRMKRENKPENEMNEYLVQKLDNVVLLDKIAPIKKCFVSIYKPRKKSLMTTSAENWKPWDEVSKWSGGEEFSSYMSMFMILVTYLRKKVNAKDDSWKVIIADNPFGKASSEHVVKPIMELARKSKIQLFCLTAHNNEEIRSHFECVMSNRYYNTAGIELLQVEHKEKGVSLGMFAYEHE</sequence>
<reference evidence="2 4" key="1">
    <citation type="submission" date="2017-11" db="EMBL/GenBank/DDBJ databases">
        <title>Comparitive Functional Genomics of Dry Heat Resistant strains isolated from the Viking Spacecraft.</title>
        <authorList>
            <person name="Seuylemezian A."/>
            <person name="Cooper K."/>
            <person name="Vaishampayan P."/>
        </authorList>
    </citation>
    <scope>NUCLEOTIDE SEQUENCE [LARGE SCALE GENOMIC DNA]</scope>
    <source>
        <strain evidence="2 4">M4.6</strain>
    </source>
</reference>
<dbReference type="OrthoDB" id="9815057at2"/>
<organism evidence="2 4">
    <name type="scientific">Bacillus canaveralius</name>
    <dbReference type="NCBI Taxonomy" id="1403243"/>
    <lineage>
        <taxon>Bacteria</taxon>
        <taxon>Bacillati</taxon>
        <taxon>Bacillota</taxon>
        <taxon>Bacilli</taxon>
        <taxon>Bacillales</taxon>
        <taxon>Bacillaceae</taxon>
        <taxon>Bacillus</taxon>
    </lineage>
</organism>
<gene>
    <name evidence="2" type="ORF">CU635_20275</name>
    <name evidence="3" type="ORF">CVD25_19760</name>
</gene>
<feature type="coiled-coil region" evidence="1">
    <location>
        <begin position="420"/>
        <end position="475"/>
    </location>
</feature>
<keyword evidence="1" id="KW-0175">Coiled coil</keyword>
<dbReference type="Proteomes" id="UP000234951">
    <property type="component" value="Unassembled WGS sequence"/>
</dbReference>
<feature type="coiled-coil region" evidence="1">
    <location>
        <begin position="858"/>
        <end position="892"/>
    </location>
</feature>
<dbReference type="RefSeq" id="WP_101579182.1">
    <property type="nucleotide sequence ID" value="NZ_PGVA01000065.1"/>
</dbReference>
<keyword evidence="5" id="KW-1185">Reference proteome</keyword>
<evidence type="ECO:0000313" key="3">
    <source>
        <dbReference type="EMBL" id="PLR91116.1"/>
    </source>
</evidence>